<dbReference type="AlphaFoldDB" id="A0A154PKV2"/>
<reference evidence="3 4" key="1">
    <citation type="submission" date="2015-07" db="EMBL/GenBank/DDBJ databases">
        <title>The genome of Dufourea novaeangliae.</title>
        <authorList>
            <person name="Pan H."/>
            <person name="Kapheim K."/>
        </authorList>
    </citation>
    <scope>NUCLEOTIDE SEQUENCE [LARGE SCALE GENOMIC DNA]</scope>
    <source>
        <strain evidence="3">0120121106</strain>
        <tissue evidence="3">Whole body</tissue>
    </source>
</reference>
<dbReference type="Gene3D" id="3.10.200.10">
    <property type="entry name" value="Alpha carbonic anhydrase"/>
    <property type="match status" value="1"/>
</dbReference>
<name>A0A154PKV2_DUFNO</name>
<gene>
    <name evidence="3" type="ORF">WN55_04033</name>
</gene>
<feature type="domain" description="Alpha-carbonic anhydrase" evidence="2">
    <location>
        <begin position="1"/>
        <end position="221"/>
    </location>
</feature>
<dbReference type="GO" id="GO:0008270">
    <property type="term" value="F:zinc ion binding"/>
    <property type="evidence" value="ECO:0007669"/>
    <property type="project" value="InterPro"/>
</dbReference>
<dbReference type="Proteomes" id="UP000076502">
    <property type="component" value="Unassembled WGS sequence"/>
</dbReference>
<dbReference type="EMBL" id="KQ434948">
    <property type="protein sequence ID" value="KZC12495.1"/>
    <property type="molecule type" value="Genomic_DNA"/>
</dbReference>
<evidence type="ECO:0000313" key="3">
    <source>
        <dbReference type="EMBL" id="KZC12495.1"/>
    </source>
</evidence>
<dbReference type="SMART" id="SM01057">
    <property type="entry name" value="Carb_anhydrase"/>
    <property type="match status" value="1"/>
</dbReference>
<keyword evidence="4" id="KW-1185">Reference proteome</keyword>
<dbReference type="InterPro" id="IPR036398">
    <property type="entry name" value="CA_dom_sf"/>
</dbReference>
<evidence type="ECO:0000256" key="1">
    <source>
        <dbReference type="ARBA" id="ARBA00010718"/>
    </source>
</evidence>
<dbReference type="PANTHER" id="PTHR18952">
    <property type="entry name" value="CARBONIC ANHYDRASE"/>
    <property type="match status" value="1"/>
</dbReference>
<dbReference type="Pfam" id="PF00194">
    <property type="entry name" value="Carb_anhydrase"/>
    <property type="match status" value="1"/>
</dbReference>
<dbReference type="CDD" id="cd00326">
    <property type="entry name" value="alpha_CA"/>
    <property type="match status" value="1"/>
</dbReference>
<dbReference type="PROSITE" id="PS51144">
    <property type="entry name" value="ALPHA_CA_2"/>
    <property type="match status" value="1"/>
</dbReference>
<proteinExistence type="inferred from homology"/>
<evidence type="ECO:0000313" key="4">
    <source>
        <dbReference type="Proteomes" id="UP000076502"/>
    </source>
</evidence>
<sequence length="257" mass="29099">MTVIKLNPLQWVNIDITPRKMKITNTGYTVILSATWVTDRPYLTDGPFTAKYVLSQIHFHWGENDMNGSEHTVDGASMPMECHAVHYKSNYETLELALKRTDGVVIVVYLCKLQNKPNEFIHQIVKNFPTIRAANSSVRLVPMNLTNILRPFTEDYFLYRGSIVTSTNIHKIMWVISREPVGVSIEQVAAFRTLMNERGMPILSNVRIVQEAKHSSIFHVCPSGSTYASLLPLPWHSWSSTKDGNSPNTVHASIENT</sequence>
<organism evidence="3 4">
    <name type="scientific">Dufourea novaeangliae</name>
    <name type="common">Sweat bee</name>
    <dbReference type="NCBI Taxonomy" id="178035"/>
    <lineage>
        <taxon>Eukaryota</taxon>
        <taxon>Metazoa</taxon>
        <taxon>Ecdysozoa</taxon>
        <taxon>Arthropoda</taxon>
        <taxon>Hexapoda</taxon>
        <taxon>Insecta</taxon>
        <taxon>Pterygota</taxon>
        <taxon>Neoptera</taxon>
        <taxon>Endopterygota</taxon>
        <taxon>Hymenoptera</taxon>
        <taxon>Apocrita</taxon>
        <taxon>Aculeata</taxon>
        <taxon>Apoidea</taxon>
        <taxon>Anthophila</taxon>
        <taxon>Halictidae</taxon>
        <taxon>Rophitinae</taxon>
        <taxon>Dufourea</taxon>
    </lineage>
</organism>
<comment type="similarity">
    <text evidence="1">Belongs to the alpha-carbonic anhydrase family.</text>
</comment>
<dbReference type="SUPFAM" id="SSF51069">
    <property type="entry name" value="Carbonic anhydrase"/>
    <property type="match status" value="1"/>
</dbReference>
<dbReference type="GO" id="GO:0004089">
    <property type="term" value="F:carbonate dehydratase activity"/>
    <property type="evidence" value="ECO:0007669"/>
    <property type="project" value="InterPro"/>
</dbReference>
<dbReference type="GO" id="GO:0005737">
    <property type="term" value="C:cytoplasm"/>
    <property type="evidence" value="ECO:0007669"/>
    <property type="project" value="TreeGrafter"/>
</dbReference>
<dbReference type="InterPro" id="IPR023561">
    <property type="entry name" value="Carbonic_anhydrase_a-class"/>
</dbReference>
<accession>A0A154PKV2</accession>
<evidence type="ECO:0000259" key="2">
    <source>
        <dbReference type="PROSITE" id="PS51144"/>
    </source>
</evidence>
<dbReference type="PANTHER" id="PTHR18952:SF233">
    <property type="entry name" value="CARBONIC ANHYDRASE 14"/>
    <property type="match status" value="1"/>
</dbReference>
<dbReference type="OrthoDB" id="429145at2759"/>
<protein>
    <submittedName>
        <fullName evidence="3">Carbonic anhydrase 1</fullName>
    </submittedName>
</protein>
<dbReference type="STRING" id="178035.A0A154PKV2"/>
<dbReference type="InterPro" id="IPR001148">
    <property type="entry name" value="CA_dom"/>
</dbReference>